<proteinExistence type="predicted"/>
<evidence type="ECO:0000313" key="2">
    <source>
        <dbReference type="Proteomes" id="UP001199424"/>
    </source>
</evidence>
<dbReference type="Proteomes" id="UP001199424">
    <property type="component" value="Unassembled WGS sequence"/>
</dbReference>
<organism evidence="1 2">
    <name type="scientific">Hominenteromicrobium mulieris</name>
    <dbReference type="NCBI Taxonomy" id="2885357"/>
    <lineage>
        <taxon>Bacteria</taxon>
        <taxon>Bacillati</taxon>
        <taxon>Bacillota</taxon>
        <taxon>Clostridia</taxon>
        <taxon>Eubacteriales</taxon>
        <taxon>Oscillospiraceae</taxon>
        <taxon>Hominenteromicrobium</taxon>
    </lineage>
</organism>
<keyword evidence="2" id="KW-1185">Reference proteome</keyword>
<evidence type="ECO:0000313" key="1">
    <source>
        <dbReference type="EMBL" id="MCC2136321.1"/>
    </source>
</evidence>
<reference evidence="1" key="1">
    <citation type="submission" date="2021-10" db="EMBL/GenBank/DDBJ databases">
        <title>Anaerobic single-cell dispensing facilitates the cultivation of human gut bacteria.</title>
        <authorList>
            <person name="Afrizal A."/>
        </authorList>
    </citation>
    <scope>NUCLEOTIDE SEQUENCE</scope>
    <source>
        <strain evidence="1">CLA-AA-H250</strain>
    </source>
</reference>
<name>A0AAE3DFB1_9FIRM</name>
<gene>
    <name evidence="1" type="ORF">LKD31_04745</name>
</gene>
<comment type="caution">
    <text evidence="1">The sequence shown here is derived from an EMBL/GenBank/DDBJ whole genome shotgun (WGS) entry which is preliminary data.</text>
</comment>
<protein>
    <submittedName>
        <fullName evidence="1">Cyclic lactone autoinducer peptide</fullName>
    </submittedName>
</protein>
<dbReference type="InterPro" id="IPR009229">
    <property type="entry name" value="AgrD"/>
</dbReference>
<dbReference type="EMBL" id="JAJEQC010000003">
    <property type="protein sequence ID" value="MCC2136321.1"/>
    <property type="molecule type" value="Genomic_DNA"/>
</dbReference>
<dbReference type="RefSeq" id="WP_308448839.1">
    <property type="nucleotide sequence ID" value="NZ_JAJEQC010000003.1"/>
</dbReference>
<accession>A0AAE3DFB1</accession>
<sequence length="38" mass="3985">MNAWTVLAKIVELFASLGAGAASNGCSYEPEVPSMLQK</sequence>
<dbReference type="AlphaFoldDB" id="A0AAE3DFB1"/>
<dbReference type="NCBIfam" id="TIGR04223">
    <property type="entry name" value="quorum_AgrD"/>
    <property type="match status" value="1"/>
</dbReference>